<dbReference type="SUPFAM" id="SSF49562">
    <property type="entry name" value="C2 domain (Calcium/lipid-binding domain, CaLB)"/>
    <property type="match status" value="1"/>
</dbReference>
<dbReference type="GO" id="GO:0046872">
    <property type="term" value="F:metal ion binding"/>
    <property type="evidence" value="ECO:0007669"/>
    <property type="project" value="UniProtKB-KW"/>
</dbReference>
<dbReference type="GO" id="GO:0009395">
    <property type="term" value="P:phospholipid catabolic process"/>
    <property type="evidence" value="ECO:0007669"/>
    <property type="project" value="TreeGrafter"/>
</dbReference>
<dbReference type="FunFam" id="3.30.870.10:FF:000025">
    <property type="entry name" value="Phospholipase D delta"/>
    <property type="match status" value="1"/>
</dbReference>
<evidence type="ECO:0000256" key="1">
    <source>
        <dbReference type="ARBA" id="ARBA00000798"/>
    </source>
</evidence>
<dbReference type="GO" id="GO:0005886">
    <property type="term" value="C:plasma membrane"/>
    <property type="evidence" value="ECO:0007669"/>
    <property type="project" value="TreeGrafter"/>
</dbReference>
<dbReference type="InterPro" id="IPR035892">
    <property type="entry name" value="C2_domain_sf"/>
</dbReference>
<evidence type="ECO:0000256" key="4">
    <source>
        <dbReference type="ARBA" id="ARBA00012027"/>
    </source>
</evidence>
<dbReference type="PROSITE" id="PS50035">
    <property type="entry name" value="PLD"/>
    <property type="match status" value="2"/>
</dbReference>
<dbReference type="Pfam" id="PF00614">
    <property type="entry name" value="PLDc"/>
    <property type="match status" value="1"/>
</dbReference>
<evidence type="ECO:0000259" key="12">
    <source>
        <dbReference type="PROSITE" id="PS50035"/>
    </source>
</evidence>
<keyword evidence="7" id="KW-0378">Hydrolase</keyword>
<evidence type="ECO:0000256" key="5">
    <source>
        <dbReference type="ARBA" id="ARBA00022723"/>
    </source>
</evidence>
<evidence type="ECO:0000256" key="8">
    <source>
        <dbReference type="ARBA" id="ARBA00022837"/>
    </source>
</evidence>
<dbReference type="EMBL" id="BSYO01000014">
    <property type="protein sequence ID" value="GMH14923.1"/>
    <property type="molecule type" value="Genomic_DNA"/>
</dbReference>
<dbReference type="EC" id="3.1.4.4" evidence="4"/>
<evidence type="ECO:0000313" key="13">
    <source>
        <dbReference type="EMBL" id="GMH14923.1"/>
    </source>
</evidence>
<dbReference type="Gene3D" id="3.30.870.10">
    <property type="entry name" value="Endonuclease Chain A"/>
    <property type="match status" value="2"/>
</dbReference>
<evidence type="ECO:0000256" key="9">
    <source>
        <dbReference type="ARBA" id="ARBA00022963"/>
    </source>
</evidence>
<evidence type="ECO:0000256" key="2">
    <source>
        <dbReference type="ARBA" id="ARBA00001913"/>
    </source>
</evidence>
<dbReference type="SMART" id="SM00155">
    <property type="entry name" value="PLDc"/>
    <property type="match status" value="2"/>
</dbReference>
<organism evidence="13 14">
    <name type="scientific">Nepenthes gracilis</name>
    <name type="common">Slender pitcher plant</name>
    <dbReference type="NCBI Taxonomy" id="150966"/>
    <lineage>
        <taxon>Eukaryota</taxon>
        <taxon>Viridiplantae</taxon>
        <taxon>Streptophyta</taxon>
        <taxon>Embryophyta</taxon>
        <taxon>Tracheophyta</taxon>
        <taxon>Spermatophyta</taxon>
        <taxon>Magnoliopsida</taxon>
        <taxon>eudicotyledons</taxon>
        <taxon>Gunneridae</taxon>
        <taxon>Pentapetalae</taxon>
        <taxon>Caryophyllales</taxon>
        <taxon>Nepenthaceae</taxon>
        <taxon>Nepenthes</taxon>
    </lineage>
</organism>
<dbReference type="Pfam" id="PF12357">
    <property type="entry name" value="PLD_C"/>
    <property type="match status" value="1"/>
</dbReference>
<evidence type="ECO:0000256" key="6">
    <source>
        <dbReference type="ARBA" id="ARBA00022737"/>
    </source>
</evidence>
<dbReference type="Proteomes" id="UP001279734">
    <property type="component" value="Unassembled WGS sequence"/>
</dbReference>
<dbReference type="PANTHER" id="PTHR18896">
    <property type="entry name" value="PHOSPHOLIPASE D"/>
    <property type="match status" value="1"/>
</dbReference>
<comment type="similarity">
    <text evidence="3">Belongs to the phospholipase D family. C2-PLD subfamily.</text>
</comment>
<gene>
    <name evidence="13" type="ORF">Nepgr_016764</name>
</gene>
<dbReference type="PANTHER" id="PTHR18896:SF86">
    <property type="entry name" value="PHOSPHOLIPASE D DELTA"/>
    <property type="match status" value="1"/>
</dbReference>
<dbReference type="InterPro" id="IPR015679">
    <property type="entry name" value="PLipase_D_fam"/>
</dbReference>
<evidence type="ECO:0000256" key="3">
    <source>
        <dbReference type="ARBA" id="ARBA00010683"/>
    </source>
</evidence>
<comment type="cofactor">
    <cofactor evidence="2">
        <name>Ca(2+)</name>
        <dbReference type="ChEBI" id="CHEBI:29108"/>
    </cofactor>
</comment>
<evidence type="ECO:0000259" key="11">
    <source>
        <dbReference type="PROSITE" id="PS50004"/>
    </source>
</evidence>
<accession>A0AAD3XRW6</accession>
<reference evidence="13" key="1">
    <citation type="submission" date="2023-05" db="EMBL/GenBank/DDBJ databases">
        <title>Nepenthes gracilis genome sequencing.</title>
        <authorList>
            <person name="Fukushima K."/>
        </authorList>
    </citation>
    <scope>NUCLEOTIDE SEQUENCE</scope>
    <source>
        <strain evidence="13">SING2019-196</strain>
    </source>
</reference>
<dbReference type="CDD" id="cd04015">
    <property type="entry name" value="C2_plant_PLD"/>
    <property type="match status" value="1"/>
</dbReference>
<evidence type="ECO:0000313" key="14">
    <source>
        <dbReference type="Proteomes" id="UP001279734"/>
    </source>
</evidence>
<evidence type="ECO:0000256" key="10">
    <source>
        <dbReference type="ARBA" id="ARBA00023098"/>
    </source>
</evidence>
<dbReference type="Gene3D" id="2.60.40.150">
    <property type="entry name" value="C2 domain"/>
    <property type="match status" value="1"/>
</dbReference>
<evidence type="ECO:0000256" key="7">
    <source>
        <dbReference type="ARBA" id="ARBA00022801"/>
    </source>
</evidence>
<dbReference type="SMART" id="SM00239">
    <property type="entry name" value="C2"/>
    <property type="match status" value="1"/>
</dbReference>
<feature type="domain" description="C2" evidence="11">
    <location>
        <begin position="76"/>
        <end position="234"/>
    </location>
</feature>
<keyword evidence="8" id="KW-0106">Calcium</keyword>
<comment type="catalytic activity">
    <reaction evidence="1">
        <text>a 1,2-diacyl-sn-glycero-3-phosphocholine + H2O = a 1,2-diacyl-sn-glycero-3-phosphate + choline + H(+)</text>
        <dbReference type="Rhea" id="RHEA:14445"/>
        <dbReference type="ChEBI" id="CHEBI:15354"/>
        <dbReference type="ChEBI" id="CHEBI:15377"/>
        <dbReference type="ChEBI" id="CHEBI:15378"/>
        <dbReference type="ChEBI" id="CHEBI:57643"/>
        <dbReference type="ChEBI" id="CHEBI:58608"/>
        <dbReference type="EC" id="3.1.4.4"/>
    </reaction>
</comment>
<dbReference type="AlphaFoldDB" id="A0AAD3XRW6"/>
<keyword evidence="5" id="KW-0479">Metal-binding</keyword>
<proteinExistence type="inferred from homology"/>
<dbReference type="InterPro" id="IPR001736">
    <property type="entry name" value="PLipase_D/transphosphatidylase"/>
</dbReference>
<dbReference type="Pfam" id="PF00168">
    <property type="entry name" value="C2"/>
    <property type="match status" value="1"/>
</dbReference>
<dbReference type="GO" id="GO:0004630">
    <property type="term" value="F:phospholipase D activity"/>
    <property type="evidence" value="ECO:0007669"/>
    <property type="project" value="UniProtKB-EC"/>
</dbReference>
<dbReference type="SUPFAM" id="SSF56024">
    <property type="entry name" value="Phospholipase D/nuclease"/>
    <property type="match status" value="2"/>
</dbReference>
<keyword evidence="14" id="KW-1185">Reference proteome</keyword>
<sequence>MNGQCRRWPAVVFTSPLPSSPPAKRGSEYPFSVLQSKQDRITLFYVSKTSKISEFAFSLPSLSASSSISLLAEDIWRSWIMDVQSSEKEILLHGDLDLKIIEAQNLPNMDLFTERLRRCFTVCDACVPHSSANADPMHSHGGSDNRKLKHHRRIITSDPYVKVVALEATLARTRVITNAQNPKWNENFKIPLAHPVINLEFVVKDSDVFGAQLIGRVLIPASQIAAGEVISRWFQILGRSSDAKLHLEMKFTPCDKNPLYHRGIADDPEHNGVRKHVFQHEKCWEDICYAILEAHHLIYLVGWSIYHKVRLSRETTRKLPRGRDLTLGELLKYKSEEGVRVLLLVWDDKTSHDTYLIKTEGVMQTHDEEIRRFFKHSSVICVLSPRYASKKLSYIKQQVVGTFFTHHQKCVLVDSQAHGNYRKITAFLGGLDLCDGRYDTPEHRLFRDLNEVFKDDFHNPAFAAGIKAPRQPWHDLHCKIEGPAAYDVLINFEQRWRKVTRWREFGLRERITHWHDDALLKIDRISWILSPVIENKATVVPGEDPNLWVSSGENHETCHVQVFRSIDSGSAKDFPITVEAAQTEDLICSKNVVMDKSIQIAYIQAIRSAQRFIYIENQYFIGSSYAWPSYKNAGADNLIPMELALKIASKIRAKERFAVYIVIPMWPEGDPESAAVQEILFWQGQTMKMMYDIVARELESMHLIHSHPQDYLNFYCLGKREEIPDEMLSEENQTGAAANKVSDSFKSQRFMIYVHAKGMVVDDEYVIVGSANINERSLAGTRDTEIAMGAYQPHHCFAKEELPRGQVYGYRMSLWAEHLGMVDESFKRPDSIECLTKVNEVAEDNWKSYAAEEFTLLQGHLIKYPLKVGKDGKVASLPNHETFPDFRGKILGSYSPTLPDDLTTTLAPDRQACFPSSTVALIHHHQPFVSSALFRLLTVCSRFQRFRTALHHRSPVRHHHRRRRGCKNSVLARRQFFWKEDDLNAPFHLGVTANTLFYGSPLTS</sequence>
<protein>
    <recommendedName>
        <fullName evidence="4">phospholipase D</fullName>
        <ecNumber evidence="4">3.1.4.4</ecNumber>
    </recommendedName>
</protein>
<dbReference type="PROSITE" id="PS50004">
    <property type="entry name" value="C2"/>
    <property type="match status" value="1"/>
</dbReference>
<keyword evidence="6" id="KW-0677">Repeat</keyword>
<feature type="domain" description="PLD phosphodiesterase" evidence="12">
    <location>
        <begin position="402"/>
        <end position="437"/>
    </location>
</feature>
<feature type="domain" description="PLD phosphodiesterase" evidence="12">
    <location>
        <begin position="750"/>
        <end position="777"/>
    </location>
</feature>
<dbReference type="InterPro" id="IPR024632">
    <property type="entry name" value="PLipase_D_C"/>
</dbReference>
<keyword evidence="9" id="KW-0442">Lipid degradation</keyword>
<dbReference type="InterPro" id="IPR000008">
    <property type="entry name" value="C2_dom"/>
</dbReference>
<keyword evidence="10" id="KW-0443">Lipid metabolism</keyword>
<comment type="caution">
    <text evidence="13">The sequence shown here is derived from an EMBL/GenBank/DDBJ whole genome shotgun (WGS) entry which is preliminary data.</text>
</comment>
<name>A0AAD3XRW6_NEPGR</name>